<comment type="caution">
    <text evidence="1">The sequence shown here is derived from an EMBL/GenBank/DDBJ whole genome shotgun (WGS) entry which is preliminary data.</text>
</comment>
<accession>A0A9W9SCH6</accession>
<reference evidence="1" key="2">
    <citation type="journal article" date="2023" name="IMA Fungus">
        <title>Comparative genomic study of the Penicillium genus elucidates a diverse pangenome and 15 lateral gene transfer events.</title>
        <authorList>
            <person name="Petersen C."/>
            <person name="Sorensen T."/>
            <person name="Nielsen M.R."/>
            <person name="Sondergaard T.E."/>
            <person name="Sorensen J.L."/>
            <person name="Fitzpatrick D.A."/>
            <person name="Frisvad J.C."/>
            <person name="Nielsen K.L."/>
        </authorList>
    </citation>
    <scope>NUCLEOTIDE SEQUENCE</scope>
    <source>
        <strain evidence="1">IBT 3081</strain>
    </source>
</reference>
<protein>
    <submittedName>
        <fullName evidence="1">Uncharacterized protein</fullName>
    </submittedName>
</protein>
<dbReference type="Proteomes" id="UP001147752">
    <property type="component" value="Unassembled WGS sequence"/>
</dbReference>
<dbReference type="GeneID" id="81462537"/>
<dbReference type="AlphaFoldDB" id="A0A9W9SCH6"/>
<dbReference type="OrthoDB" id="443402at2759"/>
<dbReference type="RefSeq" id="XP_056579604.1">
    <property type="nucleotide sequence ID" value="XM_056723354.1"/>
</dbReference>
<dbReference type="EMBL" id="JAPZBT010000002">
    <property type="protein sequence ID" value="KAJ5373618.1"/>
    <property type="molecule type" value="Genomic_DNA"/>
</dbReference>
<gene>
    <name evidence="1" type="ORF">N7517_005624</name>
</gene>
<evidence type="ECO:0000313" key="1">
    <source>
        <dbReference type="EMBL" id="KAJ5373618.1"/>
    </source>
</evidence>
<name>A0A9W9SCH6_9EURO</name>
<organism evidence="1 2">
    <name type="scientific">Penicillium concentricum</name>
    <dbReference type="NCBI Taxonomy" id="293559"/>
    <lineage>
        <taxon>Eukaryota</taxon>
        <taxon>Fungi</taxon>
        <taxon>Dikarya</taxon>
        <taxon>Ascomycota</taxon>
        <taxon>Pezizomycotina</taxon>
        <taxon>Eurotiomycetes</taxon>
        <taxon>Eurotiomycetidae</taxon>
        <taxon>Eurotiales</taxon>
        <taxon>Aspergillaceae</taxon>
        <taxon>Penicillium</taxon>
    </lineage>
</organism>
<proteinExistence type="predicted"/>
<reference evidence="1" key="1">
    <citation type="submission" date="2022-12" db="EMBL/GenBank/DDBJ databases">
        <authorList>
            <person name="Petersen C."/>
        </authorList>
    </citation>
    <scope>NUCLEOTIDE SEQUENCE</scope>
    <source>
        <strain evidence="1">IBT 3081</strain>
    </source>
</reference>
<evidence type="ECO:0000313" key="2">
    <source>
        <dbReference type="Proteomes" id="UP001147752"/>
    </source>
</evidence>
<sequence length="456" mass="52775">MESVFYDTKLDPGGELHEKILDHISWRAEGVFIWVYVVLQNVKAGIEQWDETWDDTYDRASMLPPDLMKLYKDMWSRLGDHNEKYIKRAARYFQYSREMWYDSYIGSLALVADDQMLEAFSRPNEVPSLGEFIKMCGFTLNTLLPVSGGLLEVYTRSNNPETAIDFLDSDEGKKVFERHALGPGDILSLGVKVELALRSIYRHKHHPLEEVWSIMSKTFHWSASKEDLTQVSSDLLSTIHQCALNKSRGLIRPPYWINYQNFFLFEACTYGFYEYVEEWLESSDDYDFTASTYDPIGACDDHAQSKRPDPSKRYQMIQDILKRYSRSDMGVLEPSAVRDASDNTMLAWRCFLLHEGEWRCIHSTRGKEEQKTVEILELFIKAGVMAESPGSRYLVAVQYSNLEIVRRLTDEQSDLGYGILRHQRSRPEIPTIYTEPNDAFLLQQLSSNISGTSELI</sequence>
<keyword evidence="2" id="KW-1185">Reference proteome</keyword>